<evidence type="ECO:0000259" key="4">
    <source>
        <dbReference type="Pfam" id="PF08100"/>
    </source>
</evidence>
<reference evidence="5 6" key="3">
    <citation type="submission" date="2019-11" db="EMBL/GenBank/DDBJ databases">
        <title>A de novo genome assembly of a pear dwarfing rootstock.</title>
        <authorList>
            <person name="Wang F."/>
            <person name="Wang J."/>
            <person name="Li S."/>
            <person name="Zhang Y."/>
            <person name="Fang M."/>
            <person name="Ma L."/>
            <person name="Zhao Y."/>
            <person name="Jiang S."/>
        </authorList>
    </citation>
    <scope>NUCLEOTIDE SEQUENCE [LARGE SCALE GENOMIC DNA]</scope>
    <source>
        <strain evidence="5">S2</strain>
        <tissue evidence="5">Leaf</tissue>
    </source>
</reference>
<dbReference type="Gene3D" id="1.10.10.10">
    <property type="entry name" value="Winged helix-like DNA-binding domain superfamily/Winged helix DNA-binding domain"/>
    <property type="match status" value="1"/>
</dbReference>
<sequence length="74" mass="8334">MVLKAAIELNLLRIMAKARPGAFVSPADLASQLWTKNPDAPVMLDRMLYLVASYSILTYSPRTLHEVERLYGLE</sequence>
<keyword evidence="3" id="KW-0949">S-adenosyl-L-methionine</keyword>
<dbReference type="EMBL" id="SMOL01000768">
    <property type="protein sequence ID" value="KAB2598837.1"/>
    <property type="molecule type" value="Genomic_DNA"/>
</dbReference>
<proteinExistence type="predicted"/>
<dbReference type="InterPro" id="IPR036388">
    <property type="entry name" value="WH-like_DNA-bd_sf"/>
</dbReference>
<dbReference type="InterPro" id="IPR036390">
    <property type="entry name" value="WH_DNA-bd_sf"/>
</dbReference>
<dbReference type="Pfam" id="PF08100">
    <property type="entry name" value="Dimerisation"/>
    <property type="match status" value="1"/>
</dbReference>
<dbReference type="Proteomes" id="UP000327157">
    <property type="component" value="Chromosome 1"/>
</dbReference>
<evidence type="ECO:0000256" key="1">
    <source>
        <dbReference type="ARBA" id="ARBA00022603"/>
    </source>
</evidence>
<dbReference type="FunFam" id="1.10.10.10:FF:000357">
    <property type="entry name" value="Caffeic acid 3-O-methyltransferase"/>
    <property type="match status" value="1"/>
</dbReference>
<keyword evidence="2 5" id="KW-0808">Transferase</keyword>
<dbReference type="GO" id="GO:0008168">
    <property type="term" value="F:methyltransferase activity"/>
    <property type="evidence" value="ECO:0007669"/>
    <property type="project" value="UniProtKB-KW"/>
</dbReference>
<protein>
    <submittedName>
        <fullName evidence="5">Caffeic acid 3-O-methyltransferase-like</fullName>
    </submittedName>
</protein>
<dbReference type="PROSITE" id="PS51683">
    <property type="entry name" value="SAM_OMT_II"/>
    <property type="match status" value="1"/>
</dbReference>
<name>A0A5N5F7B2_9ROSA</name>
<dbReference type="InterPro" id="IPR016461">
    <property type="entry name" value="COMT-like"/>
</dbReference>
<dbReference type="GO" id="GO:0032259">
    <property type="term" value="P:methylation"/>
    <property type="evidence" value="ECO:0007669"/>
    <property type="project" value="UniProtKB-KW"/>
</dbReference>
<dbReference type="OrthoDB" id="1431252at2759"/>
<keyword evidence="6" id="KW-1185">Reference proteome</keyword>
<dbReference type="GO" id="GO:0046983">
    <property type="term" value="F:protein dimerization activity"/>
    <property type="evidence" value="ECO:0007669"/>
    <property type="project" value="InterPro"/>
</dbReference>
<keyword evidence="1 5" id="KW-0489">Methyltransferase</keyword>
<dbReference type="InterPro" id="IPR012967">
    <property type="entry name" value="COMT_dimerisation"/>
</dbReference>
<organism evidence="5 6">
    <name type="scientific">Pyrus ussuriensis x Pyrus communis</name>
    <dbReference type="NCBI Taxonomy" id="2448454"/>
    <lineage>
        <taxon>Eukaryota</taxon>
        <taxon>Viridiplantae</taxon>
        <taxon>Streptophyta</taxon>
        <taxon>Embryophyta</taxon>
        <taxon>Tracheophyta</taxon>
        <taxon>Spermatophyta</taxon>
        <taxon>Magnoliopsida</taxon>
        <taxon>eudicotyledons</taxon>
        <taxon>Gunneridae</taxon>
        <taxon>Pentapetalae</taxon>
        <taxon>rosids</taxon>
        <taxon>fabids</taxon>
        <taxon>Rosales</taxon>
        <taxon>Rosaceae</taxon>
        <taxon>Amygdaloideae</taxon>
        <taxon>Maleae</taxon>
        <taxon>Pyrus</taxon>
    </lineage>
</organism>
<reference evidence="6" key="2">
    <citation type="submission" date="2019-10" db="EMBL/GenBank/DDBJ databases">
        <title>A de novo genome assembly of a pear dwarfing rootstock.</title>
        <authorList>
            <person name="Wang F."/>
            <person name="Wang J."/>
            <person name="Li S."/>
            <person name="Zhang Y."/>
            <person name="Fang M."/>
            <person name="Ma L."/>
            <person name="Zhao Y."/>
            <person name="Jiang S."/>
        </authorList>
    </citation>
    <scope>NUCLEOTIDE SEQUENCE [LARGE SCALE GENOMIC DNA]</scope>
</reference>
<dbReference type="SUPFAM" id="SSF46785">
    <property type="entry name" value="Winged helix' DNA-binding domain"/>
    <property type="match status" value="1"/>
</dbReference>
<feature type="domain" description="O-methyltransferase dimerisation" evidence="4">
    <location>
        <begin position="1"/>
        <end position="72"/>
    </location>
</feature>
<evidence type="ECO:0000256" key="3">
    <source>
        <dbReference type="ARBA" id="ARBA00022691"/>
    </source>
</evidence>
<dbReference type="AlphaFoldDB" id="A0A5N5F7B2"/>
<gene>
    <name evidence="5" type="ORF">D8674_001757</name>
</gene>
<accession>A0A5N5F7B2</accession>
<reference evidence="5 6" key="1">
    <citation type="submission" date="2019-09" db="EMBL/GenBank/DDBJ databases">
        <authorList>
            <person name="Ou C."/>
        </authorList>
    </citation>
    <scope>NUCLEOTIDE SEQUENCE [LARGE SCALE GENOMIC DNA]</scope>
    <source>
        <strain evidence="5">S2</strain>
        <tissue evidence="5">Leaf</tissue>
    </source>
</reference>
<evidence type="ECO:0000256" key="2">
    <source>
        <dbReference type="ARBA" id="ARBA00022679"/>
    </source>
</evidence>
<evidence type="ECO:0000313" key="6">
    <source>
        <dbReference type="Proteomes" id="UP000327157"/>
    </source>
</evidence>
<comment type="caution">
    <text evidence="5">The sequence shown here is derived from an EMBL/GenBank/DDBJ whole genome shotgun (WGS) entry which is preliminary data.</text>
</comment>
<evidence type="ECO:0000313" key="5">
    <source>
        <dbReference type="EMBL" id="KAB2598837.1"/>
    </source>
</evidence>